<sequence>MTRDDFMKLTVETEEHIKLKKTQPSHPNLVTEQSYASVVKPTSKVPSPISANPTAPLDDAMSLFHALLPQDSSINFTILLQEVKSALPELSHHRFQ</sequence>
<dbReference type="EMBL" id="BPLQ01010029">
    <property type="protein sequence ID" value="GIY47900.1"/>
    <property type="molecule type" value="Genomic_DNA"/>
</dbReference>
<keyword evidence="2" id="KW-1185">Reference proteome</keyword>
<name>A0AAV4TSP3_9ARAC</name>
<dbReference type="Proteomes" id="UP001054837">
    <property type="component" value="Unassembled WGS sequence"/>
</dbReference>
<evidence type="ECO:0008006" key="3">
    <source>
        <dbReference type="Google" id="ProtNLM"/>
    </source>
</evidence>
<protein>
    <recommendedName>
        <fullName evidence="3">BESS domain-containing protein</fullName>
    </recommendedName>
</protein>
<comment type="caution">
    <text evidence="1">The sequence shown here is derived from an EMBL/GenBank/DDBJ whole genome shotgun (WGS) entry which is preliminary data.</text>
</comment>
<proteinExistence type="predicted"/>
<evidence type="ECO:0000313" key="1">
    <source>
        <dbReference type="EMBL" id="GIY47900.1"/>
    </source>
</evidence>
<accession>A0AAV4TSP3</accession>
<gene>
    <name evidence="1" type="ORF">CDAR_301551</name>
</gene>
<evidence type="ECO:0000313" key="2">
    <source>
        <dbReference type="Proteomes" id="UP001054837"/>
    </source>
</evidence>
<organism evidence="1 2">
    <name type="scientific">Caerostris darwini</name>
    <dbReference type="NCBI Taxonomy" id="1538125"/>
    <lineage>
        <taxon>Eukaryota</taxon>
        <taxon>Metazoa</taxon>
        <taxon>Ecdysozoa</taxon>
        <taxon>Arthropoda</taxon>
        <taxon>Chelicerata</taxon>
        <taxon>Arachnida</taxon>
        <taxon>Araneae</taxon>
        <taxon>Araneomorphae</taxon>
        <taxon>Entelegynae</taxon>
        <taxon>Araneoidea</taxon>
        <taxon>Araneidae</taxon>
        <taxon>Caerostris</taxon>
    </lineage>
</organism>
<dbReference type="AlphaFoldDB" id="A0AAV4TSP3"/>
<reference evidence="1 2" key="1">
    <citation type="submission" date="2021-06" db="EMBL/GenBank/DDBJ databases">
        <title>Caerostris darwini draft genome.</title>
        <authorList>
            <person name="Kono N."/>
            <person name="Arakawa K."/>
        </authorList>
    </citation>
    <scope>NUCLEOTIDE SEQUENCE [LARGE SCALE GENOMIC DNA]</scope>
</reference>